<reference evidence="3" key="1">
    <citation type="submission" date="2014-01" db="EMBL/GenBank/DDBJ databases">
        <title>The Genome Sequence of Anopheles farauti FAR1 (V2).</title>
        <authorList>
            <consortium name="The Broad Institute Genomics Platform"/>
            <person name="Neafsey D.E."/>
            <person name="Besansky N."/>
            <person name="Howell P."/>
            <person name="Walton C."/>
            <person name="Young S.K."/>
            <person name="Zeng Q."/>
            <person name="Gargeya S."/>
            <person name="Fitzgerald M."/>
            <person name="Haas B."/>
            <person name="Abouelleil A."/>
            <person name="Allen A.W."/>
            <person name="Alvarado L."/>
            <person name="Arachchi H.M."/>
            <person name="Berlin A.M."/>
            <person name="Chapman S.B."/>
            <person name="Gainer-Dewar J."/>
            <person name="Goldberg J."/>
            <person name="Griggs A."/>
            <person name="Gujja S."/>
            <person name="Hansen M."/>
            <person name="Howarth C."/>
            <person name="Imamovic A."/>
            <person name="Ireland A."/>
            <person name="Larimer J."/>
            <person name="McCowan C."/>
            <person name="Murphy C."/>
            <person name="Pearson M."/>
            <person name="Poon T.W."/>
            <person name="Priest M."/>
            <person name="Roberts A."/>
            <person name="Saif S."/>
            <person name="Shea T."/>
            <person name="Sisk P."/>
            <person name="Sykes S."/>
            <person name="Wortman J."/>
            <person name="Nusbaum C."/>
            <person name="Birren B."/>
        </authorList>
    </citation>
    <scope>NUCLEOTIDE SEQUENCE [LARGE SCALE GENOMIC DNA]</scope>
    <source>
        <strain evidence="3">FAR1</strain>
    </source>
</reference>
<dbReference type="Proteomes" id="UP000075886">
    <property type="component" value="Unassembled WGS sequence"/>
</dbReference>
<dbReference type="EMBL" id="AXCN02000850">
    <property type="status" value="NOT_ANNOTATED_CDS"/>
    <property type="molecule type" value="Genomic_DNA"/>
</dbReference>
<reference evidence="2" key="2">
    <citation type="submission" date="2020-05" db="UniProtKB">
        <authorList>
            <consortium name="EnsemblMetazoa"/>
        </authorList>
    </citation>
    <scope>IDENTIFICATION</scope>
    <source>
        <strain evidence="2">FAR1</strain>
    </source>
</reference>
<proteinExistence type="predicted"/>
<keyword evidence="1" id="KW-0472">Membrane</keyword>
<dbReference type="EnsemblMetazoa" id="AFAF010083-RA">
    <property type="protein sequence ID" value="AFAF010083-PA"/>
    <property type="gene ID" value="AFAF010083"/>
</dbReference>
<evidence type="ECO:0000313" key="2">
    <source>
        <dbReference type="EnsemblMetazoa" id="AFAF010083-PA"/>
    </source>
</evidence>
<organism evidence="2 3">
    <name type="scientific">Anopheles farauti</name>
    <dbReference type="NCBI Taxonomy" id="69004"/>
    <lineage>
        <taxon>Eukaryota</taxon>
        <taxon>Metazoa</taxon>
        <taxon>Ecdysozoa</taxon>
        <taxon>Arthropoda</taxon>
        <taxon>Hexapoda</taxon>
        <taxon>Insecta</taxon>
        <taxon>Pterygota</taxon>
        <taxon>Neoptera</taxon>
        <taxon>Endopterygota</taxon>
        <taxon>Diptera</taxon>
        <taxon>Nematocera</taxon>
        <taxon>Culicoidea</taxon>
        <taxon>Culicidae</taxon>
        <taxon>Anophelinae</taxon>
        <taxon>Anopheles</taxon>
    </lineage>
</organism>
<name>A0A182QH56_9DIPT</name>
<dbReference type="AlphaFoldDB" id="A0A182QH56"/>
<evidence type="ECO:0000313" key="3">
    <source>
        <dbReference type="Proteomes" id="UP000075886"/>
    </source>
</evidence>
<evidence type="ECO:0000256" key="1">
    <source>
        <dbReference type="SAM" id="Phobius"/>
    </source>
</evidence>
<keyword evidence="3" id="KW-1185">Reference proteome</keyword>
<feature type="transmembrane region" description="Helical" evidence="1">
    <location>
        <begin position="30"/>
        <end position="50"/>
    </location>
</feature>
<protein>
    <submittedName>
        <fullName evidence="2">Uncharacterized protein</fullName>
    </submittedName>
</protein>
<accession>A0A182QH56</accession>
<keyword evidence="1" id="KW-0812">Transmembrane</keyword>
<dbReference type="VEuPathDB" id="VectorBase:AFAF010083"/>
<keyword evidence="1" id="KW-1133">Transmembrane helix</keyword>
<sequence length="127" mass="14038">MKPNCVLKRAPDCVLATIHWRFSGTRVRQFVYISALGVAFCVLRCVSALVNHPSRLPAGVTEQTLPPRAFCPPPAVSSVYLSPWTSPNKPKKAVHDIAHLFQLLARLPMSPPPSNACCDETERYGLR</sequence>